<protein>
    <recommendedName>
        <fullName evidence="3">Tat pathway signal protein</fullName>
    </recommendedName>
</protein>
<dbReference type="PROSITE" id="PS51318">
    <property type="entry name" value="TAT"/>
    <property type="match status" value="1"/>
</dbReference>
<evidence type="ECO:0000313" key="1">
    <source>
        <dbReference type="EMBL" id="GED97657.1"/>
    </source>
</evidence>
<accession>A0A7I9UWU2</accession>
<dbReference type="InterPro" id="IPR006311">
    <property type="entry name" value="TAT_signal"/>
</dbReference>
<dbReference type="AlphaFoldDB" id="A0A7I9UWU2"/>
<dbReference type="Proteomes" id="UP000444980">
    <property type="component" value="Unassembled WGS sequence"/>
</dbReference>
<evidence type="ECO:0008006" key="3">
    <source>
        <dbReference type="Google" id="ProtNLM"/>
    </source>
</evidence>
<dbReference type="EMBL" id="BJOU01000001">
    <property type="protein sequence ID" value="GED97657.1"/>
    <property type="molecule type" value="Genomic_DNA"/>
</dbReference>
<proteinExistence type="predicted"/>
<keyword evidence="2" id="KW-1185">Reference proteome</keyword>
<comment type="caution">
    <text evidence="1">The sequence shown here is derived from an EMBL/GenBank/DDBJ whole genome shotgun (WGS) entry which is preliminary data.</text>
</comment>
<sequence length="169" mass="16764">MADVPSLNRRTLLRGAAVSAVALPLGTAALTSCSSEPSPEEVTAGKLVELANAAIASAAAARGLKAVEPGRAAALDEIAGIRDTHAARLRDEINRLHSSSAALITTPSAAPASSPDSPAPAKTGLEAFRGTLTADADAARRVAVAASGFQAGLTASVSASITSLKDLLS</sequence>
<organism evidence="1 2">
    <name type="scientific">Gordonia crocea</name>
    <dbReference type="NCBI Taxonomy" id="589162"/>
    <lineage>
        <taxon>Bacteria</taxon>
        <taxon>Bacillati</taxon>
        <taxon>Actinomycetota</taxon>
        <taxon>Actinomycetes</taxon>
        <taxon>Mycobacteriales</taxon>
        <taxon>Gordoniaceae</taxon>
        <taxon>Gordonia</taxon>
    </lineage>
</organism>
<reference evidence="2" key="1">
    <citation type="submission" date="2019-06" db="EMBL/GenBank/DDBJ databases">
        <title>Gordonia isolated from sludge of a wastewater treatment plant.</title>
        <authorList>
            <person name="Tamura T."/>
            <person name="Aoyama K."/>
            <person name="Kang Y."/>
            <person name="Saito S."/>
            <person name="Akiyama N."/>
            <person name="Yazawa K."/>
            <person name="Gonoi T."/>
            <person name="Mikami Y."/>
        </authorList>
    </citation>
    <scope>NUCLEOTIDE SEQUENCE [LARGE SCALE GENOMIC DNA]</scope>
    <source>
        <strain evidence="2">NBRC 107697</strain>
    </source>
</reference>
<gene>
    <name evidence="1" type="ORF">nbrc107697_16960</name>
</gene>
<evidence type="ECO:0000313" key="2">
    <source>
        <dbReference type="Proteomes" id="UP000444980"/>
    </source>
</evidence>
<name>A0A7I9UWU2_9ACTN</name>